<dbReference type="OrthoDB" id="6168970at2"/>
<proteinExistence type="predicted"/>
<evidence type="ECO:0000313" key="2">
    <source>
        <dbReference type="Proteomes" id="UP000292423"/>
    </source>
</evidence>
<organism evidence="1 2">
    <name type="scientific">Fluviicoccus keumensis</name>
    <dbReference type="NCBI Taxonomy" id="1435465"/>
    <lineage>
        <taxon>Bacteria</taxon>
        <taxon>Pseudomonadati</taxon>
        <taxon>Pseudomonadota</taxon>
        <taxon>Gammaproteobacteria</taxon>
        <taxon>Moraxellales</taxon>
        <taxon>Moraxellaceae</taxon>
        <taxon>Fluviicoccus</taxon>
    </lineage>
</organism>
<dbReference type="AlphaFoldDB" id="A0A4Q7ZC77"/>
<gene>
    <name evidence="1" type="ORF">EV700_0043</name>
</gene>
<protein>
    <submittedName>
        <fullName evidence="1">Uncharacterized protein</fullName>
    </submittedName>
</protein>
<dbReference type="Proteomes" id="UP000292423">
    <property type="component" value="Unassembled WGS sequence"/>
</dbReference>
<name>A0A4Q7ZC77_9GAMM</name>
<reference evidence="1 2" key="1">
    <citation type="submission" date="2019-02" db="EMBL/GenBank/DDBJ databases">
        <title>Genomic Encyclopedia of Type Strains, Phase IV (KMG-IV): sequencing the most valuable type-strain genomes for metagenomic binning, comparative biology and taxonomic classification.</title>
        <authorList>
            <person name="Goeker M."/>
        </authorList>
    </citation>
    <scope>NUCLEOTIDE SEQUENCE [LARGE SCALE GENOMIC DNA]</scope>
    <source>
        <strain evidence="1 2">DSM 105135</strain>
    </source>
</reference>
<dbReference type="RefSeq" id="WP_130410349.1">
    <property type="nucleotide sequence ID" value="NZ_SHKX01000001.1"/>
</dbReference>
<comment type="caution">
    <text evidence="1">The sequence shown here is derived from an EMBL/GenBank/DDBJ whole genome shotgun (WGS) entry which is preliminary data.</text>
</comment>
<sequence length="93" mass="10295">MITTENTCTACGFRLVMVGHDAARPFCPNQYCSDKFEDACPRCQSGHKNVRLVRTGFAAFTCLDCGQDWDRVNGKATAPSSSNLVVLNFRKRS</sequence>
<dbReference type="EMBL" id="SHKX01000001">
    <property type="protein sequence ID" value="RZU48252.1"/>
    <property type="molecule type" value="Genomic_DNA"/>
</dbReference>
<evidence type="ECO:0000313" key="1">
    <source>
        <dbReference type="EMBL" id="RZU48252.1"/>
    </source>
</evidence>
<keyword evidence="2" id="KW-1185">Reference proteome</keyword>
<accession>A0A4Q7ZC77</accession>